<accession>A0A412MDI0</accession>
<protein>
    <submittedName>
        <fullName evidence="2">DUF2304 domain-containing protein</fullName>
    </submittedName>
</protein>
<sequence length="119" mass="13596">MNLRIQIIIAVVIILALFVIINMIRKKALELRYALTWLAVGVIVLILDIFPGIMGWMSGAMGIELPTNMLFFMGFCFSLTIIFGLTIAVSRMSIRIKNLTQEVALYMKREEERNKTVEK</sequence>
<evidence type="ECO:0000313" key="3">
    <source>
        <dbReference type="Proteomes" id="UP000283630"/>
    </source>
</evidence>
<comment type="caution">
    <text evidence="2">The sequence shown here is derived from an EMBL/GenBank/DDBJ whole genome shotgun (WGS) entry which is preliminary data.</text>
</comment>
<evidence type="ECO:0000256" key="1">
    <source>
        <dbReference type="SAM" id="Phobius"/>
    </source>
</evidence>
<name>A0A412MDI0_9FIRM</name>
<feature type="transmembrane region" description="Helical" evidence="1">
    <location>
        <begin position="36"/>
        <end position="57"/>
    </location>
</feature>
<dbReference type="Pfam" id="PF10066">
    <property type="entry name" value="DUF2304"/>
    <property type="match status" value="1"/>
</dbReference>
<feature type="transmembrane region" description="Helical" evidence="1">
    <location>
        <begin position="6"/>
        <end position="24"/>
    </location>
</feature>
<organism evidence="2 3">
    <name type="scientific">Dorea formicigenerans</name>
    <dbReference type="NCBI Taxonomy" id="39486"/>
    <lineage>
        <taxon>Bacteria</taxon>
        <taxon>Bacillati</taxon>
        <taxon>Bacillota</taxon>
        <taxon>Clostridia</taxon>
        <taxon>Lachnospirales</taxon>
        <taxon>Lachnospiraceae</taxon>
        <taxon>Dorea</taxon>
    </lineage>
</organism>
<dbReference type="AlphaFoldDB" id="A0A412MDI0"/>
<proteinExistence type="predicted"/>
<keyword evidence="1" id="KW-0472">Membrane</keyword>
<dbReference type="InterPro" id="IPR019277">
    <property type="entry name" value="DUF2304"/>
</dbReference>
<evidence type="ECO:0000313" key="2">
    <source>
        <dbReference type="EMBL" id="RGT09442.1"/>
    </source>
</evidence>
<reference evidence="2 3" key="1">
    <citation type="submission" date="2018-08" db="EMBL/GenBank/DDBJ databases">
        <title>A genome reference for cultivated species of the human gut microbiota.</title>
        <authorList>
            <person name="Zou Y."/>
            <person name="Xue W."/>
            <person name="Luo G."/>
        </authorList>
    </citation>
    <scope>NUCLEOTIDE SEQUENCE [LARGE SCALE GENOMIC DNA]</scope>
    <source>
        <strain evidence="2 3">AF19-4AC</strain>
    </source>
</reference>
<dbReference type="EMBL" id="QRWH01000005">
    <property type="protein sequence ID" value="RGT09442.1"/>
    <property type="molecule type" value="Genomic_DNA"/>
</dbReference>
<feature type="transmembrane region" description="Helical" evidence="1">
    <location>
        <begin position="69"/>
        <end position="89"/>
    </location>
</feature>
<keyword evidence="1" id="KW-0812">Transmembrane</keyword>
<gene>
    <name evidence="2" type="ORF">DWX53_07070</name>
</gene>
<dbReference type="RefSeq" id="WP_118145152.1">
    <property type="nucleotide sequence ID" value="NZ_QRWH01000005.1"/>
</dbReference>
<keyword evidence="1" id="KW-1133">Transmembrane helix</keyword>
<dbReference type="Proteomes" id="UP000283630">
    <property type="component" value="Unassembled WGS sequence"/>
</dbReference>